<dbReference type="EMBL" id="BART01014226">
    <property type="protein sequence ID" value="GAG86313.1"/>
    <property type="molecule type" value="Genomic_DNA"/>
</dbReference>
<evidence type="ECO:0000313" key="2">
    <source>
        <dbReference type="EMBL" id="GAG86313.1"/>
    </source>
</evidence>
<name>X1BQB3_9ZZZZ</name>
<gene>
    <name evidence="2" type="ORF">S01H4_28541</name>
</gene>
<feature type="transmembrane region" description="Helical" evidence="1">
    <location>
        <begin position="142"/>
        <end position="164"/>
    </location>
</feature>
<sequence>QGGPLWISITVVDTYGNPVPDLEIFVTTLNMPSIRAEESEQVGEYIAFIEFLPLTEGYGWKNISIEVHGQFVQPKEMSDKFTLVVADPNIAMEVGTIVSFTGISFALSLIGMFIYFRLAPTLRRTSTSREELEKSVKGMDRLYLIIVLASALGLAGSMGLYSVGDYGGALILTV</sequence>
<keyword evidence="1" id="KW-1133">Transmembrane helix</keyword>
<evidence type="ECO:0000256" key="1">
    <source>
        <dbReference type="SAM" id="Phobius"/>
    </source>
</evidence>
<protein>
    <submittedName>
        <fullName evidence="2">Uncharacterized protein</fullName>
    </submittedName>
</protein>
<comment type="caution">
    <text evidence="2">The sequence shown here is derived from an EMBL/GenBank/DDBJ whole genome shotgun (WGS) entry which is preliminary data.</text>
</comment>
<keyword evidence="1" id="KW-0812">Transmembrane</keyword>
<feature type="transmembrane region" description="Helical" evidence="1">
    <location>
        <begin position="97"/>
        <end position="116"/>
    </location>
</feature>
<accession>X1BQB3</accession>
<feature type="non-terminal residue" evidence="2">
    <location>
        <position position="174"/>
    </location>
</feature>
<proteinExistence type="predicted"/>
<keyword evidence="1" id="KW-0472">Membrane</keyword>
<organism evidence="2">
    <name type="scientific">marine sediment metagenome</name>
    <dbReference type="NCBI Taxonomy" id="412755"/>
    <lineage>
        <taxon>unclassified sequences</taxon>
        <taxon>metagenomes</taxon>
        <taxon>ecological metagenomes</taxon>
    </lineage>
</organism>
<feature type="non-terminal residue" evidence="2">
    <location>
        <position position="1"/>
    </location>
</feature>
<reference evidence="2" key="1">
    <citation type="journal article" date="2014" name="Front. Microbiol.">
        <title>High frequency of phylogenetically diverse reductive dehalogenase-homologous genes in deep subseafloor sedimentary metagenomes.</title>
        <authorList>
            <person name="Kawai M."/>
            <person name="Futagami T."/>
            <person name="Toyoda A."/>
            <person name="Takaki Y."/>
            <person name="Nishi S."/>
            <person name="Hori S."/>
            <person name="Arai W."/>
            <person name="Tsubouchi T."/>
            <person name="Morono Y."/>
            <person name="Uchiyama I."/>
            <person name="Ito T."/>
            <person name="Fujiyama A."/>
            <person name="Inagaki F."/>
            <person name="Takami H."/>
        </authorList>
    </citation>
    <scope>NUCLEOTIDE SEQUENCE</scope>
    <source>
        <strain evidence="2">Expedition CK06-06</strain>
    </source>
</reference>
<dbReference type="AlphaFoldDB" id="X1BQB3"/>